<dbReference type="PROSITE" id="PS50240">
    <property type="entry name" value="TRYPSIN_DOM"/>
    <property type="match status" value="1"/>
</dbReference>
<evidence type="ECO:0000256" key="2">
    <source>
        <dbReference type="ARBA" id="ARBA00022801"/>
    </source>
</evidence>
<dbReference type="AlphaFoldDB" id="A0A7R9A591"/>
<dbReference type="EMBL" id="LR900022">
    <property type="protein sequence ID" value="CAD7243819.1"/>
    <property type="molecule type" value="Genomic_DNA"/>
</dbReference>
<evidence type="ECO:0000256" key="5">
    <source>
        <dbReference type="ARBA" id="ARBA00024195"/>
    </source>
</evidence>
<comment type="similarity">
    <text evidence="5">Belongs to the peptidase S1 family. CLIP subfamily.</text>
</comment>
<dbReference type="SUPFAM" id="SSF50494">
    <property type="entry name" value="Trypsin-like serine proteases"/>
    <property type="match status" value="1"/>
</dbReference>
<proteinExistence type="inferred from homology"/>
<evidence type="ECO:0000313" key="10">
    <source>
        <dbReference type="Proteomes" id="UP000677054"/>
    </source>
</evidence>
<evidence type="ECO:0000256" key="4">
    <source>
        <dbReference type="ARBA" id="ARBA00023157"/>
    </source>
</evidence>
<sequence length="413" mass="45868">MVAVGEPSVQSLDEDSDSVTVPKGQIACGTRDEAGIDEAGSSSWPWQAAVHRITRGRKIFICGGALIRMEWVLTAAHRFAGAGSPRDPGEVRVRLGSQRFRNDSAEDEFVQIREVSQIVLHEELNRQNEDADVALLKLKEPSVSTDRVRPICLPTRDHLYDLKNSHEMQAWVAGLAFKTADPDTIFLTEAKLPISSNPDCRELMNSFDWNRGSTLTSNLFCSGHDEDPLPEGTAGTHICRLGGLDSRIDIVDHHVSSTFYYDDALVPEGYVFATATTGKFHFLRKPNGSFAFADASDACEADGRGRMVADDRDRNWHDRIVSYMGSEHTWLGADDRDEDGVFTWVHGDVVSNSLPHWCEAEPDFSEREGQTERCLEMVVRWGFDAADSGLAFLTEAKLAVLSNANRLFMNESD</sequence>
<keyword evidence="10" id="KW-1185">Reference proteome</keyword>
<evidence type="ECO:0000256" key="3">
    <source>
        <dbReference type="ARBA" id="ARBA00022825"/>
    </source>
</evidence>
<feature type="domain" description="C-type lectin" evidence="7">
    <location>
        <begin position="280"/>
        <end position="395"/>
    </location>
</feature>
<keyword evidence="3" id="KW-0720">Serine protease</keyword>
<dbReference type="Gene3D" id="2.40.10.10">
    <property type="entry name" value="Trypsin-like serine proteases"/>
    <property type="match status" value="1"/>
</dbReference>
<evidence type="ECO:0000313" key="9">
    <source>
        <dbReference type="EMBL" id="CAD7243819.1"/>
    </source>
</evidence>
<dbReference type="InterPro" id="IPR016187">
    <property type="entry name" value="CTDL_fold"/>
</dbReference>
<name>A0A7R9A591_9CRUS</name>
<evidence type="ECO:0008006" key="11">
    <source>
        <dbReference type="Google" id="ProtNLM"/>
    </source>
</evidence>
<dbReference type="CDD" id="cd00190">
    <property type="entry name" value="Tryp_SPc"/>
    <property type="match status" value="1"/>
</dbReference>
<dbReference type="InterPro" id="IPR016186">
    <property type="entry name" value="C-type_lectin-like/link_sf"/>
</dbReference>
<evidence type="ECO:0000256" key="1">
    <source>
        <dbReference type="ARBA" id="ARBA00022670"/>
    </source>
</evidence>
<dbReference type="InterPro" id="IPR043504">
    <property type="entry name" value="Peptidase_S1_PA_chymotrypsin"/>
</dbReference>
<dbReference type="Proteomes" id="UP000677054">
    <property type="component" value="Unassembled WGS sequence"/>
</dbReference>
<dbReference type="GO" id="GO:0006508">
    <property type="term" value="P:proteolysis"/>
    <property type="evidence" value="ECO:0007669"/>
    <property type="project" value="UniProtKB-KW"/>
</dbReference>
<dbReference type="SMART" id="SM00020">
    <property type="entry name" value="Tryp_SPc"/>
    <property type="match status" value="1"/>
</dbReference>
<dbReference type="InterPro" id="IPR001254">
    <property type="entry name" value="Trypsin_dom"/>
</dbReference>
<evidence type="ECO:0000259" key="8">
    <source>
        <dbReference type="PROSITE" id="PS50240"/>
    </source>
</evidence>
<dbReference type="InterPro" id="IPR051487">
    <property type="entry name" value="Ser/Thr_Proteases_Immune/Dev"/>
</dbReference>
<reference evidence="9" key="1">
    <citation type="submission" date="2020-11" db="EMBL/GenBank/DDBJ databases">
        <authorList>
            <person name="Tran Van P."/>
        </authorList>
    </citation>
    <scope>NUCLEOTIDE SEQUENCE</scope>
</reference>
<dbReference type="PANTHER" id="PTHR24256">
    <property type="entry name" value="TRYPTASE-RELATED"/>
    <property type="match status" value="1"/>
</dbReference>
<keyword evidence="1" id="KW-0645">Protease</keyword>
<keyword evidence="2" id="KW-0378">Hydrolase</keyword>
<keyword evidence="4" id="KW-1015">Disulfide bond</keyword>
<dbReference type="Pfam" id="PF00089">
    <property type="entry name" value="Trypsin"/>
    <property type="match status" value="1"/>
</dbReference>
<evidence type="ECO:0000259" key="7">
    <source>
        <dbReference type="PROSITE" id="PS50041"/>
    </source>
</evidence>
<dbReference type="InterPro" id="IPR001304">
    <property type="entry name" value="C-type_lectin-like"/>
</dbReference>
<dbReference type="InterPro" id="IPR009003">
    <property type="entry name" value="Peptidase_S1_PA"/>
</dbReference>
<dbReference type="SUPFAM" id="SSF56436">
    <property type="entry name" value="C-type lectin-like"/>
    <property type="match status" value="1"/>
</dbReference>
<organism evidence="9">
    <name type="scientific">Darwinula stevensoni</name>
    <dbReference type="NCBI Taxonomy" id="69355"/>
    <lineage>
        <taxon>Eukaryota</taxon>
        <taxon>Metazoa</taxon>
        <taxon>Ecdysozoa</taxon>
        <taxon>Arthropoda</taxon>
        <taxon>Crustacea</taxon>
        <taxon>Oligostraca</taxon>
        <taxon>Ostracoda</taxon>
        <taxon>Podocopa</taxon>
        <taxon>Podocopida</taxon>
        <taxon>Darwinulocopina</taxon>
        <taxon>Darwinuloidea</taxon>
        <taxon>Darwinulidae</taxon>
        <taxon>Darwinula</taxon>
    </lineage>
</organism>
<dbReference type="Gene3D" id="3.10.100.10">
    <property type="entry name" value="Mannose-Binding Protein A, subunit A"/>
    <property type="match status" value="1"/>
</dbReference>
<dbReference type="GO" id="GO:0004252">
    <property type="term" value="F:serine-type endopeptidase activity"/>
    <property type="evidence" value="ECO:0007669"/>
    <property type="project" value="InterPro"/>
</dbReference>
<dbReference type="PROSITE" id="PS50041">
    <property type="entry name" value="C_TYPE_LECTIN_2"/>
    <property type="match status" value="1"/>
</dbReference>
<dbReference type="OrthoDB" id="6147874at2759"/>
<accession>A0A7R9A591</accession>
<dbReference type="FunFam" id="2.40.10.10:FF:000060">
    <property type="entry name" value="Acrosin"/>
    <property type="match status" value="1"/>
</dbReference>
<gene>
    <name evidence="9" type="ORF">DSTB1V02_LOCUS3730</name>
</gene>
<feature type="region of interest" description="Disordered" evidence="6">
    <location>
        <begin position="1"/>
        <end position="23"/>
    </location>
</feature>
<protein>
    <recommendedName>
        <fullName evidence="11">Peptidase S1 domain-containing protein</fullName>
    </recommendedName>
</protein>
<feature type="domain" description="Peptidase S1" evidence="8">
    <location>
        <begin position="26"/>
        <end position="363"/>
    </location>
</feature>
<dbReference type="CDD" id="cd00037">
    <property type="entry name" value="CLECT"/>
    <property type="match status" value="1"/>
</dbReference>
<evidence type="ECO:0000256" key="6">
    <source>
        <dbReference type="SAM" id="MobiDB-lite"/>
    </source>
</evidence>
<dbReference type="EMBL" id="CAJPEV010000505">
    <property type="protein sequence ID" value="CAG0885930.1"/>
    <property type="molecule type" value="Genomic_DNA"/>
</dbReference>